<comment type="caution">
    <text evidence="1">The sequence shown here is derived from an EMBL/GenBank/DDBJ whole genome shotgun (WGS) entry which is preliminary data.</text>
</comment>
<accession>A0ABV5EJW8</accession>
<protein>
    <submittedName>
        <fullName evidence="1">Uncharacterized protein</fullName>
    </submittedName>
</protein>
<reference evidence="1 2" key="1">
    <citation type="submission" date="2024-01" db="EMBL/GenBank/DDBJ databases">
        <title>Genome mining of biosynthetic gene clusters to explore secondary metabolites of Streptomyces sp.</title>
        <authorList>
            <person name="Baig A."/>
            <person name="Ajitkumar Shintre N."/>
            <person name="Kumar H."/>
            <person name="Anbarasu A."/>
            <person name="Ramaiah S."/>
        </authorList>
    </citation>
    <scope>NUCLEOTIDE SEQUENCE [LARGE SCALE GENOMIC DNA]</scope>
    <source>
        <strain evidence="1 2">A57</strain>
    </source>
</reference>
<name>A0ABV5EJW8_9ACTN</name>
<dbReference type="RefSeq" id="WP_376735631.1">
    <property type="nucleotide sequence ID" value="NZ_JAYMRP010000040.1"/>
</dbReference>
<evidence type="ECO:0000313" key="1">
    <source>
        <dbReference type="EMBL" id="MFB8777140.1"/>
    </source>
</evidence>
<gene>
    <name evidence="1" type="ORF">VSS16_31215</name>
</gene>
<proteinExistence type="predicted"/>
<organism evidence="1 2">
    <name type="scientific">Streptomyces broussonetiae</name>
    <dbReference type="NCBI Taxonomy" id="2686304"/>
    <lineage>
        <taxon>Bacteria</taxon>
        <taxon>Bacillati</taxon>
        <taxon>Actinomycetota</taxon>
        <taxon>Actinomycetes</taxon>
        <taxon>Kitasatosporales</taxon>
        <taxon>Streptomycetaceae</taxon>
        <taxon>Streptomyces</taxon>
    </lineage>
</organism>
<dbReference type="EMBL" id="JAYMRP010000040">
    <property type="protein sequence ID" value="MFB8777140.1"/>
    <property type="molecule type" value="Genomic_DNA"/>
</dbReference>
<sequence>MTQLNPYGSDPPSLLTSGGRALARDLQRTRREAAVALAQGDGLAEFTAAAMNSTAALDRHRRLLARGDDFLNNLLAEEEVGFVLAAMSIQRGMYRQY</sequence>
<evidence type="ECO:0000313" key="2">
    <source>
        <dbReference type="Proteomes" id="UP001585080"/>
    </source>
</evidence>
<dbReference type="Proteomes" id="UP001585080">
    <property type="component" value="Unassembled WGS sequence"/>
</dbReference>
<keyword evidence="2" id="KW-1185">Reference proteome</keyword>